<proteinExistence type="predicted"/>
<evidence type="ECO:0000313" key="2">
    <source>
        <dbReference type="Proteomes" id="UP000195521"/>
    </source>
</evidence>
<dbReference type="AlphaFoldDB" id="A0A1Y1JVA2"/>
<evidence type="ECO:0000313" key="1">
    <source>
        <dbReference type="EMBL" id="GAW84672.1"/>
    </source>
</evidence>
<protein>
    <submittedName>
        <fullName evidence="1">Variable surface protein</fullName>
    </submittedName>
</protein>
<dbReference type="InterPro" id="IPR008780">
    <property type="entry name" value="Plasmodium_Vir"/>
</dbReference>
<feature type="non-terminal residue" evidence="1">
    <location>
        <position position="146"/>
    </location>
</feature>
<gene>
    <name evidence="1" type="ORF">PGO_004315</name>
</gene>
<reference evidence="2" key="1">
    <citation type="submission" date="2017-04" db="EMBL/GenBank/DDBJ databases">
        <title>Plasmodium gonderi genome.</title>
        <authorList>
            <person name="Arisue N."/>
            <person name="Honma H."/>
            <person name="Kawai S."/>
            <person name="Tougan T."/>
            <person name="Tanabe K."/>
            <person name="Horii T."/>
        </authorList>
    </citation>
    <scope>NUCLEOTIDE SEQUENCE [LARGE SCALE GENOMIC DNA]</scope>
    <source>
        <strain evidence="2">ATCC 30045</strain>
    </source>
</reference>
<dbReference type="GeneID" id="39745480"/>
<dbReference type="Pfam" id="PF05795">
    <property type="entry name" value="Plasmodium_Vir"/>
    <property type="match status" value="1"/>
</dbReference>
<organism evidence="1 2">
    <name type="scientific">Plasmodium gonderi</name>
    <dbReference type="NCBI Taxonomy" id="77519"/>
    <lineage>
        <taxon>Eukaryota</taxon>
        <taxon>Sar</taxon>
        <taxon>Alveolata</taxon>
        <taxon>Apicomplexa</taxon>
        <taxon>Aconoidasida</taxon>
        <taxon>Haemosporida</taxon>
        <taxon>Plasmodiidae</taxon>
        <taxon>Plasmodium</taxon>
        <taxon>Plasmodium (Plasmodium)</taxon>
    </lineage>
</organism>
<dbReference type="EMBL" id="BDQF01000594">
    <property type="protein sequence ID" value="GAW84672.1"/>
    <property type="molecule type" value="Genomic_DNA"/>
</dbReference>
<dbReference type="OrthoDB" id="380127at2759"/>
<dbReference type="OMA" id="HCACYES"/>
<dbReference type="RefSeq" id="XP_028547261.1">
    <property type="nucleotide sequence ID" value="XM_028691460.1"/>
</dbReference>
<comment type="caution">
    <text evidence="1">The sequence shown here is derived from an EMBL/GenBank/DDBJ whole genome shotgun (WGS) entry which is preliminary data.</text>
</comment>
<keyword evidence="2" id="KW-1185">Reference proteome</keyword>
<dbReference type="Proteomes" id="UP000195521">
    <property type="component" value="Unassembled WGS sequence"/>
</dbReference>
<accession>A0A1Y1JVA2</accession>
<name>A0A1Y1JVA2_PLAGO</name>
<sequence length="146" mass="17589">MIFISCNQNIKKSNEKFPNLPAYEKYKEFDKIQIIDYYSDYCDKLDQFNDDDKNLCKKIASYLKQLSVKSENERKNGCYYFTHWFYGQIGKNYYNGKELENKYARDELFNLVALIIKDNDVLKHCACYESGNPEVWKEEKDLHDYF</sequence>